<keyword evidence="2" id="KW-1185">Reference proteome</keyword>
<protein>
    <submittedName>
        <fullName evidence="1">Uncharacterized protein</fullName>
    </submittedName>
</protein>
<gene>
    <name evidence="1" type="ORF">HPB50_004217</name>
</gene>
<evidence type="ECO:0000313" key="1">
    <source>
        <dbReference type="EMBL" id="KAH6937831.1"/>
    </source>
</evidence>
<dbReference type="Proteomes" id="UP000821845">
    <property type="component" value="Chromosome 2"/>
</dbReference>
<accession>A0ACB7SS91</accession>
<reference evidence="1" key="1">
    <citation type="submission" date="2020-05" db="EMBL/GenBank/DDBJ databases">
        <title>Large-scale comparative analyses of tick genomes elucidate their genetic diversity and vector capacities.</title>
        <authorList>
            <person name="Jia N."/>
            <person name="Wang J."/>
            <person name="Shi W."/>
            <person name="Du L."/>
            <person name="Sun Y."/>
            <person name="Zhan W."/>
            <person name="Jiang J."/>
            <person name="Wang Q."/>
            <person name="Zhang B."/>
            <person name="Ji P."/>
            <person name="Sakyi L.B."/>
            <person name="Cui X."/>
            <person name="Yuan T."/>
            <person name="Jiang B."/>
            <person name="Yang W."/>
            <person name="Lam T.T.-Y."/>
            <person name="Chang Q."/>
            <person name="Ding S."/>
            <person name="Wang X."/>
            <person name="Zhu J."/>
            <person name="Ruan X."/>
            <person name="Zhao L."/>
            <person name="Wei J."/>
            <person name="Que T."/>
            <person name="Du C."/>
            <person name="Cheng J."/>
            <person name="Dai P."/>
            <person name="Han X."/>
            <person name="Huang E."/>
            <person name="Gao Y."/>
            <person name="Liu J."/>
            <person name="Shao H."/>
            <person name="Ye R."/>
            <person name="Li L."/>
            <person name="Wei W."/>
            <person name="Wang X."/>
            <person name="Wang C."/>
            <person name="Yang T."/>
            <person name="Huo Q."/>
            <person name="Li W."/>
            <person name="Guo W."/>
            <person name="Chen H."/>
            <person name="Zhou L."/>
            <person name="Ni X."/>
            <person name="Tian J."/>
            <person name="Zhou Y."/>
            <person name="Sheng Y."/>
            <person name="Liu T."/>
            <person name="Pan Y."/>
            <person name="Xia L."/>
            <person name="Li J."/>
            <person name="Zhao F."/>
            <person name="Cao W."/>
        </authorList>
    </citation>
    <scope>NUCLEOTIDE SEQUENCE</scope>
    <source>
        <strain evidence="1">Hyas-2018</strain>
    </source>
</reference>
<evidence type="ECO:0000313" key="2">
    <source>
        <dbReference type="Proteomes" id="UP000821845"/>
    </source>
</evidence>
<name>A0ACB7SS91_HYAAI</name>
<organism evidence="1 2">
    <name type="scientific">Hyalomma asiaticum</name>
    <name type="common">Tick</name>
    <dbReference type="NCBI Taxonomy" id="266040"/>
    <lineage>
        <taxon>Eukaryota</taxon>
        <taxon>Metazoa</taxon>
        <taxon>Ecdysozoa</taxon>
        <taxon>Arthropoda</taxon>
        <taxon>Chelicerata</taxon>
        <taxon>Arachnida</taxon>
        <taxon>Acari</taxon>
        <taxon>Parasitiformes</taxon>
        <taxon>Ixodida</taxon>
        <taxon>Ixodoidea</taxon>
        <taxon>Ixodidae</taxon>
        <taxon>Hyalomminae</taxon>
        <taxon>Hyalomma</taxon>
    </lineage>
</organism>
<comment type="caution">
    <text evidence="1">The sequence shown here is derived from an EMBL/GenBank/DDBJ whole genome shotgun (WGS) entry which is preliminary data.</text>
</comment>
<sequence length="105" mass="11713">MVVHMKTSLLMILPGLMEVLAQATGTPFENSQLSHNSHAGLHLVDYDHHSGATDPHAEVDAHGELLSGHHPEELLRRHYEVIPPRAQDLRPAAFRRTSVESDLRD</sequence>
<proteinExistence type="predicted"/>
<dbReference type="EMBL" id="CM023482">
    <property type="protein sequence ID" value="KAH6937831.1"/>
    <property type="molecule type" value="Genomic_DNA"/>
</dbReference>